<evidence type="ECO:0000256" key="1">
    <source>
        <dbReference type="ARBA" id="ARBA00004651"/>
    </source>
</evidence>
<evidence type="ECO:0000256" key="2">
    <source>
        <dbReference type="ARBA" id="ARBA00009142"/>
    </source>
</evidence>
<dbReference type="InterPro" id="IPR052017">
    <property type="entry name" value="TSUP"/>
</dbReference>
<feature type="transmembrane region" description="Helical" evidence="8">
    <location>
        <begin position="233"/>
        <end position="250"/>
    </location>
</feature>
<keyword evidence="10" id="KW-1185">Reference proteome</keyword>
<evidence type="ECO:0000256" key="7">
    <source>
        <dbReference type="ARBA" id="ARBA00023136"/>
    </source>
</evidence>
<dbReference type="InterPro" id="IPR002781">
    <property type="entry name" value="TM_pro_TauE-like"/>
</dbReference>
<evidence type="ECO:0000313" key="9">
    <source>
        <dbReference type="EMBL" id="KGJ09003.1"/>
    </source>
</evidence>
<proteinExistence type="inferred from homology"/>
<accession>A0A099FFP2</accession>
<evidence type="ECO:0000256" key="5">
    <source>
        <dbReference type="ARBA" id="ARBA00022692"/>
    </source>
</evidence>
<feature type="transmembrane region" description="Helical" evidence="8">
    <location>
        <begin position="34"/>
        <end position="57"/>
    </location>
</feature>
<keyword evidence="6 8" id="KW-1133">Transmembrane helix</keyword>
<dbReference type="AlphaFoldDB" id="A0A099FFP2"/>
<evidence type="ECO:0000313" key="10">
    <source>
        <dbReference type="Proteomes" id="UP000029917"/>
    </source>
</evidence>
<dbReference type="RefSeq" id="WP_036716782.1">
    <property type="nucleotide sequence ID" value="NZ_JRKS01000005.1"/>
</dbReference>
<reference evidence="9 10" key="2">
    <citation type="submission" date="2014-10" db="EMBL/GenBank/DDBJ databases">
        <title>Paracoccus sanguinis sp. nov., isolated from clinical specimens of New York State patients.</title>
        <authorList>
            <person name="Mingle L.A."/>
            <person name="Cole J.A."/>
            <person name="Lapierre P."/>
            <person name="Musser K.A."/>
        </authorList>
    </citation>
    <scope>NUCLEOTIDE SEQUENCE [LARGE SCALE GENOMIC DNA]</scope>
    <source>
        <strain evidence="9 10">HAMBI 3106</strain>
    </source>
</reference>
<dbReference type="Pfam" id="PF01925">
    <property type="entry name" value="TauE"/>
    <property type="match status" value="1"/>
</dbReference>
<reference evidence="9 10" key="1">
    <citation type="submission" date="2014-09" db="EMBL/GenBank/DDBJ databases">
        <authorList>
            <person name="McGinnis J.M."/>
            <person name="Wolfgang W.J."/>
        </authorList>
    </citation>
    <scope>NUCLEOTIDE SEQUENCE [LARGE SCALE GENOMIC DNA]</scope>
    <source>
        <strain evidence="9 10">HAMBI 3106</strain>
    </source>
</reference>
<dbReference type="STRING" id="690417.IC63_02970"/>
<dbReference type="GO" id="GO:0005886">
    <property type="term" value="C:plasma membrane"/>
    <property type="evidence" value="ECO:0007669"/>
    <property type="project" value="UniProtKB-SubCell"/>
</dbReference>
<evidence type="ECO:0000256" key="6">
    <source>
        <dbReference type="ARBA" id="ARBA00022989"/>
    </source>
</evidence>
<evidence type="ECO:0000256" key="8">
    <source>
        <dbReference type="RuleBase" id="RU363041"/>
    </source>
</evidence>
<feature type="transmembrane region" description="Helical" evidence="8">
    <location>
        <begin position="203"/>
        <end position="221"/>
    </location>
</feature>
<feature type="transmembrane region" description="Helical" evidence="8">
    <location>
        <begin position="78"/>
        <end position="96"/>
    </location>
</feature>
<keyword evidence="7 8" id="KW-0472">Membrane</keyword>
<feature type="transmembrane region" description="Helical" evidence="8">
    <location>
        <begin position="102"/>
        <end position="120"/>
    </location>
</feature>
<feature type="transmembrane region" description="Helical" evidence="8">
    <location>
        <begin position="141"/>
        <end position="162"/>
    </location>
</feature>
<protein>
    <recommendedName>
        <fullName evidence="8">Probable membrane transporter protein</fullName>
    </recommendedName>
</protein>
<sequence>MFGLDLQLVALAAAVTFFAGFVKGAIGFAMPMIMMSAFGSFLPAPVALALLILPTLVTNVQQATRQGFGAAWESARRYQWHIGMVVLFIFVSAPFARALPAWVMYLALGVPIVAFALWQLSGRPLTLPIHHRRRAEIVSGIIGGLYGGISGIWGPPLIVYLLSVGATKLDQIRVQGVVFLLGAVALTAAHLTSGVLNAQTLPLSALMVIPALAGMQLGFALQDRMDVTQFRRWTLILLVLTGANLIRRALTMGP</sequence>
<dbReference type="EMBL" id="JRKS01000005">
    <property type="protein sequence ID" value="KGJ09003.1"/>
    <property type="molecule type" value="Genomic_DNA"/>
</dbReference>
<name>A0A099FFP2_9RHOB</name>
<dbReference type="PANTHER" id="PTHR30269">
    <property type="entry name" value="TRANSMEMBRANE PROTEIN YFCA"/>
    <property type="match status" value="1"/>
</dbReference>
<gene>
    <name evidence="9" type="ORF">IC63_02970</name>
</gene>
<feature type="transmembrane region" description="Helical" evidence="8">
    <location>
        <begin position="174"/>
        <end position="196"/>
    </location>
</feature>
<keyword evidence="4 8" id="KW-1003">Cell membrane</keyword>
<dbReference type="OrthoDB" id="9800873at2"/>
<dbReference type="PANTHER" id="PTHR30269:SF32">
    <property type="entry name" value="MEMBRANE TRANSPORTER PROTEIN-RELATED"/>
    <property type="match status" value="1"/>
</dbReference>
<keyword evidence="3" id="KW-0813">Transport</keyword>
<evidence type="ECO:0000256" key="3">
    <source>
        <dbReference type="ARBA" id="ARBA00022448"/>
    </source>
</evidence>
<keyword evidence="5 8" id="KW-0812">Transmembrane</keyword>
<comment type="caution">
    <text evidence="9">The sequence shown here is derived from an EMBL/GenBank/DDBJ whole genome shotgun (WGS) entry which is preliminary data.</text>
</comment>
<comment type="subcellular location">
    <subcellularLocation>
        <location evidence="1 8">Cell membrane</location>
        <topology evidence="1 8">Multi-pass membrane protein</topology>
    </subcellularLocation>
</comment>
<organism evidence="9 10">
    <name type="scientific">Paracoccus sphaerophysae</name>
    <dbReference type="NCBI Taxonomy" id="690417"/>
    <lineage>
        <taxon>Bacteria</taxon>
        <taxon>Pseudomonadati</taxon>
        <taxon>Pseudomonadota</taxon>
        <taxon>Alphaproteobacteria</taxon>
        <taxon>Rhodobacterales</taxon>
        <taxon>Paracoccaceae</taxon>
        <taxon>Paracoccus</taxon>
    </lineage>
</organism>
<dbReference type="Proteomes" id="UP000029917">
    <property type="component" value="Unassembled WGS sequence"/>
</dbReference>
<evidence type="ECO:0000256" key="4">
    <source>
        <dbReference type="ARBA" id="ARBA00022475"/>
    </source>
</evidence>
<comment type="similarity">
    <text evidence="2 8">Belongs to the 4-toluene sulfonate uptake permease (TSUP) (TC 2.A.102) family.</text>
</comment>